<reference evidence="2 3" key="1">
    <citation type="submission" date="2024-01" db="EMBL/GenBank/DDBJ databases">
        <title>Genome assemblies of Stephania.</title>
        <authorList>
            <person name="Yang L."/>
        </authorList>
    </citation>
    <scope>NUCLEOTIDE SEQUENCE [LARGE SCALE GENOMIC DNA]</scope>
    <source>
        <strain evidence="2">JXDWG</strain>
        <tissue evidence="2">Leaf</tissue>
    </source>
</reference>
<dbReference type="EMBL" id="JBBNAG010000004">
    <property type="protein sequence ID" value="KAK9139860.1"/>
    <property type="molecule type" value="Genomic_DNA"/>
</dbReference>
<evidence type="ECO:0000256" key="1">
    <source>
        <dbReference type="SAM" id="MobiDB-lite"/>
    </source>
</evidence>
<feature type="compositionally biased region" description="Low complexity" evidence="1">
    <location>
        <begin position="29"/>
        <end position="42"/>
    </location>
</feature>
<sequence length="55" mass="5421">MRWAKTYVPTQCTAAASQGSARGQPARNGAGDAPADALAGDGNPVAAFVGDAAPY</sequence>
<organism evidence="2 3">
    <name type="scientific">Stephania cephalantha</name>
    <dbReference type="NCBI Taxonomy" id="152367"/>
    <lineage>
        <taxon>Eukaryota</taxon>
        <taxon>Viridiplantae</taxon>
        <taxon>Streptophyta</taxon>
        <taxon>Embryophyta</taxon>
        <taxon>Tracheophyta</taxon>
        <taxon>Spermatophyta</taxon>
        <taxon>Magnoliopsida</taxon>
        <taxon>Ranunculales</taxon>
        <taxon>Menispermaceae</taxon>
        <taxon>Menispermoideae</taxon>
        <taxon>Cissampelideae</taxon>
        <taxon>Stephania</taxon>
    </lineage>
</organism>
<gene>
    <name evidence="2" type="ORF">Scep_009541</name>
</gene>
<accession>A0AAP0JVP2</accession>
<dbReference type="Proteomes" id="UP001419268">
    <property type="component" value="Unassembled WGS sequence"/>
</dbReference>
<feature type="region of interest" description="Disordered" evidence="1">
    <location>
        <begin position="1"/>
        <end position="42"/>
    </location>
</feature>
<name>A0AAP0JVP2_9MAGN</name>
<evidence type="ECO:0000313" key="3">
    <source>
        <dbReference type="Proteomes" id="UP001419268"/>
    </source>
</evidence>
<dbReference type="AlphaFoldDB" id="A0AAP0JVP2"/>
<evidence type="ECO:0000313" key="2">
    <source>
        <dbReference type="EMBL" id="KAK9139860.1"/>
    </source>
</evidence>
<feature type="compositionally biased region" description="Polar residues" evidence="1">
    <location>
        <begin position="8"/>
        <end position="21"/>
    </location>
</feature>
<protein>
    <submittedName>
        <fullName evidence="2">Uncharacterized protein</fullName>
    </submittedName>
</protein>
<comment type="caution">
    <text evidence="2">The sequence shown here is derived from an EMBL/GenBank/DDBJ whole genome shotgun (WGS) entry which is preliminary data.</text>
</comment>
<keyword evidence="3" id="KW-1185">Reference proteome</keyword>
<proteinExistence type="predicted"/>